<dbReference type="InterPro" id="IPR049826">
    <property type="entry name" value="Ig-like_ice"/>
</dbReference>
<feature type="non-terminal residue" evidence="2">
    <location>
        <position position="1"/>
    </location>
</feature>
<feature type="domain" description="Bacterial Ig-like" evidence="1">
    <location>
        <begin position="46"/>
        <end position="111"/>
    </location>
</feature>
<gene>
    <name evidence="2" type="ORF">Q609_ECAC00464G0001</name>
</gene>
<evidence type="ECO:0000313" key="3">
    <source>
        <dbReference type="Proteomes" id="UP000018853"/>
    </source>
</evidence>
<sequence>PGSASKGVTVDTTAPVISFNTVAGDDVINNVEHTQAQIISGTATGAVAGDRLVVTIAGQQYVTSTDASGNWSVGVPASVISGLADGTVTISATVTDSAGNSSTQTHNVQVNTAAVSLSVSTISGDNIINAAEAGSALTLIGTGTNFAAGTVVTVLLNGKGYSATIQNNGSWSVNVPAADVAALADGTSYTVSASAQDSAGNSATASRSVA</sequence>
<accession>W1XCC6</accession>
<evidence type="ECO:0000313" key="2">
    <source>
        <dbReference type="EMBL" id="ETJ27135.1"/>
    </source>
</evidence>
<evidence type="ECO:0000259" key="1">
    <source>
        <dbReference type="Pfam" id="PF19077"/>
    </source>
</evidence>
<feature type="non-terminal residue" evidence="2">
    <location>
        <position position="210"/>
    </location>
</feature>
<protein>
    <submittedName>
        <fullName evidence="2">Type 1 secretion target protein</fullName>
    </submittedName>
</protein>
<organism evidence="2 3">
    <name type="scientific">Escherichia coli DORA_A_5_14_21</name>
    <dbReference type="NCBI Taxonomy" id="1403943"/>
    <lineage>
        <taxon>Bacteria</taxon>
        <taxon>Pseudomonadati</taxon>
        <taxon>Pseudomonadota</taxon>
        <taxon>Gammaproteobacteria</taxon>
        <taxon>Enterobacterales</taxon>
        <taxon>Enterobacteriaceae</taxon>
        <taxon>Escherichia</taxon>
    </lineage>
</organism>
<dbReference type="NCBIfam" id="NF012196">
    <property type="entry name" value="Ig_like_ice"/>
    <property type="match status" value="2"/>
</dbReference>
<feature type="domain" description="Bacterial Ig-like" evidence="1">
    <location>
        <begin position="115"/>
        <end position="206"/>
    </location>
</feature>
<dbReference type="EMBL" id="AZLZ01000464">
    <property type="protein sequence ID" value="ETJ27135.1"/>
    <property type="molecule type" value="Genomic_DNA"/>
</dbReference>
<dbReference type="Gene3D" id="2.60.40.10">
    <property type="entry name" value="Immunoglobulins"/>
    <property type="match status" value="2"/>
</dbReference>
<dbReference type="NCBIfam" id="NF033510">
    <property type="entry name" value="Ca_tandemer"/>
    <property type="match status" value="2"/>
</dbReference>
<dbReference type="InterPro" id="IPR013783">
    <property type="entry name" value="Ig-like_fold"/>
</dbReference>
<comment type="caution">
    <text evidence="2">The sequence shown here is derived from an EMBL/GenBank/DDBJ whole genome shotgun (WGS) entry which is preliminary data.</text>
</comment>
<name>W1XCC6_ECOLX</name>
<dbReference type="AlphaFoldDB" id="W1XCC6"/>
<proteinExistence type="predicted"/>
<reference evidence="2 3" key="1">
    <citation type="submission" date="2013-12" db="EMBL/GenBank/DDBJ databases">
        <title>A Varibaculum cambriense genome reconstructed from a premature infant gut community with otherwise low bacterial novelty that shifts toward anaerobic metabolism during the third week of life.</title>
        <authorList>
            <person name="Brown C.T."/>
            <person name="Sharon I."/>
            <person name="Thomas B.C."/>
            <person name="Castelle C.J."/>
            <person name="Morowitz M.J."/>
            <person name="Banfield J.F."/>
        </authorList>
    </citation>
    <scope>NUCLEOTIDE SEQUENCE [LARGE SCALE GENOMIC DNA]</scope>
    <source>
        <strain evidence="3">DORA_A_5_14_21</strain>
    </source>
</reference>
<dbReference type="Proteomes" id="UP000018853">
    <property type="component" value="Unassembled WGS sequence"/>
</dbReference>
<dbReference type="InterPro" id="IPR044016">
    <property type="entry name" value="Big_13"/>
</dbReference>
<dbReference type="Pfam" id="PF19077">
    <property type="entry name" value="Big_13"/>
    <property type="match status" value="2"/>
</dbReference>